<dbReference type="NCBIfam" id="TIGR00254">
    <property type="entry name" value="GGDEF"/>
    <property type="match status" value="1"/>
</dbReference>
<dbReference type="PROSITE" id="PS50887">
    <property type="entry name" value="GGDEF"/>
    <property type="match status" value="1"/>
</dbReference>
<evidence type="ECO:0000256" key="1">
    <source>
        <dbReference type="ARBA" id="ARBA00012528"/>
    </source>
</evidence>
<protein>
    <recommendedName>
        <fullName evidence="1">diguanylate cyclase</fullName>
        <ecNumber evidence="1">2.7.7.65</ecNumber>
    </recommendedName>
</protein>
<dbReference type="GO" id="GO:1902201">
    <property type="term" value="P:negative regulation of bacterial-type flagellum-dependent cell motility"/>
    <property type="evidence" value="ECO:0007669"/>
    <property type="project" value="TreeGrafter"/>
</dbReference>
<dbReference type="PANTHER" id="PTHR45138:SF9">
    <property type="entry name" value="DIGUANYLATE CYCLASE DGCM-RELATED"/>
    <property type="match status" value="1"/>
</dbReference>
<dbReference type="EC" id="2.7.7.65" evidence="1"/>
<name>I6LCH4_PSEVI</name>
<comment type="catalytic activity">
    <reaction evidence="2">
        <text>2 GTP = 3',3'-c-di-GMP + 2 diphosphate</text>
        <dbReference type="Rhea" id="RHEA:24898"/>
        <dbReference type="ChEBI" id="CHEBI:33019"/>
        <dbReference type="ChEBI" id="CHEBI:37565"/>
        <dbReference type="ChEBI" id="CHEBI:58805"/>
        <dbReference type="EC" id="2.7.7.65"/>
    </reaction>
</comment>
<dbReference type="CDD" id="cd01949">
    <property type="entry name" value="GGDEF"/>
    <property type="match status" value="1"/>
</dbReference>
<dbReference type="GO" id="GO:0005886">
    <property type="term" value="C:plasma membrane"/>
    <property type="evidence" value="ECO:0007669"/>
    <property type="project" value="TreeGrafter"/>
</dbReference>
<feature type="transmembrane region" description="Helical" evidence="3">
    <location>
        <begin position="71"/>
        <end position="90"/>
    </location>
</feature>
<dbReference type="Pfam" id="PF00990">
    <property type="entry name" value="GGDEF"/>
    <property type="match status" value="1"/>
</dbReference>
<dbReference type="EMBL" id="AY597275">
    <property type="protein sequence ID" value="AAT96080.1"/>
    <property type="molecule type" value="Genomic_DNA"/>
</dbReference>
<feature type="transmembrane region" description="Helical" evidence="3">
    <location>
        <begin position="143"/>
        <end position="165"/>
    </location>
</feature>
<dbReference type="Gene3D" id="3.30.70.270">
    <property type="match status" value="1"/>
</dbReference>
<keyword evidence="3" id="KW-0812">Transmembrane</keyword>
<organism evidence="5">
    <name type="scientific">Pseudomonas viridiflava</name>
    <name type="common">Phytomonas viridiflava</name>
    <dbReference type="NCBI Taxonomy" id="33069"/>
    <lineage>
        <taxon>Bacteria</taxon>
        <taxon>Pseudomonadati</taxon>
        <taxon>Pseudomonadota</taxon>
        <taxon>Gammaproteobacteria</taxon>
        <taxon>Pseudomonadales</taxon>
        <taxon>Pseudomonadaceae</taxon>
        <taxon>Pseudomonas</taxon>
    </lineage>
</organism>
<dbReference type="InterPro" id="IPR029787">
    <property type="entry name" value="Nucleotide_cyclase"/>
</dbReference>
<dbReference type="SMART" id="SM00267">
    <property type="entry name" value="GGDEF"/>
    <property type="match status" value="1"/>
</dbReference>
<dbReference type="InterPro" id="IPR043128">
    <property type="entry name" value="Rev_trsase/Diguanyl_cyclase"/>
</dbReference>
<dbReference type="GO" id="GO:0043709">
    <property type="term" value="P:cell adhesion involved in single-species biofilm formation"/>
    <property type="evidence" value="ECO:0007669"/>
    <property type="project" value="TreeGrafter"/>
</dbReference>
<keyword evidence="3" id="KW-1133">Transmembrane helix</keyword>
<dbReference type="InterPro" id="IPR050469">
    <property type="entry name" value="Diguanylate_Cyclase"/>
</dbReference>
<evidence type="ECO:0000256" key="2">
    <source>
        <dbReference type="ARBA" id="ARBA00034247"/>
    </source>
</evidence>
<dbReference type="AlphaFoldDB" id="I6LCH4"/>
<sequence>MHRDLKLRPRVKLLLAPAVLQAELVGIASWLWVLAVEPLLELNLFTCSLTASLACVCSAHHYAASFRVWRLLGILYIFLLTIGFLYVININPKLTLFSLPLAITLVMSSALLFISFQDYLVSAAFVWLLTWRNWQGGYSDESGFYVVIFCVASICIGAALNISYLRNLKAILTLESRFRELAQTDYLTSIPNRRAFMETFEGLIAEGAPGYFIMLDIDCFKLINDQHGHDVGDQVLCSMAACLKATKGSCIVGRIGGEEFGVLVAGHEQSNATHYILSLLSTIRVSMESPYRYTCSAGMAWFSTGSKMTDVLKLADTNMYLAKKNGKDCVYFDGKPLHSSLPADFRFGDLYKGADEN</sequence>
<evidence type="ECO:0000313" key="5">
    <source>
        <dbReference type="EMBL" id="AAT96080.1"/>
    </source>
</evidence>
<evidence type="ECO:0000256" key="3">
    <source>
        <dbReference type="SAM" id="Phobius"/>
    </source>
</evidence>
<dbReference type="PANTHER" id="PTHR45138">
    <property type="entry name" value="REGULATORY COMPONENTS OF SENSORY TRANSDUCTION SYSTEM"/>
    <property type="match status" value="1"/>
</dbReference>
<accession>I6LCH4</accession>
<feature type="domain" description="GGDEF" evidence="4">
    <location>
        <begin position="208"/>
        <end position="335"/>
    </location>
</feature>
<keyword evidence="3" id="KW-0472">Membrane</keyword>
<reference evidence="5" key="1">
    <citation type="journal article" date="2006" name="Proc. Natl. Acad. Sci. U.S.A.">
        <title>Presence/absence polymorphism for alternative pathogenicity islands in Pseudomonas viridiflava, a pathogen of Arabidopsis.</title>
        <authorList>
            <person name="Araki H."/>
            <person name="Tian D."/>
            <person name="Goss E.M."/>
            <person name="Jakob K."/>
            <person name="Halldorsdottir S.S."/>
            <person name="Kreitman M."/>
            <person name="Bergelson J."/>
        </authorList>
    </citation>
    <scope>NUCLEOTIDE SEQUENCE</scope>
    <source>
        <strain evidence="5">ME3.1b</strain>
    </source>
</reference>
<feature type="transmembrane region" description="Helical" evidence="3">
    <location>
        <begin position="12"/>
        <end position="33"/>
    </location>
</feature>
<evidence type="ECO:0000259" key="4">
    <source>
        <dbReference type="PROSITE" id="PS50887"/>
    </source>
</evidence>
<dbReference type="InterPro" id="IPR000160">
    <property type="entry name" value="GGDEF_dom"/>
</dbReference>
<dbReference type="SUPFAM" id="SSF55073">
    <property type="entry name" value="Nucleotide cyclase"/>
    <property type="match status" value="1"/>
</dbReference>
<proteinExistence type="predicted"/>
<dbReference type="GO" id="GO:0052621">
    <property type="term" value="F:diguanylate cyclase activity"/>
    <property type="evidence" value="ECO:0007669"/>
    <property type="project" value="UniProtKB-EC"/>
</dbReference>